<protein>
    <submittedName>
        <fullName evidence="1">Uncharacterized protein</fullName>
    </submittedName>
</protein>
<keyword evidence="2" id="KW-1185">Reference proteome</keyword>
<dbReference type="Proteomes" id="UP000237481">
    <property type="component" value="Unassembled WGS sequence"/>
</dbReference>
<dbReference type="AlphaFoldDB" id="A0A2S4L0X9"/>
<organism evidence="1 2">
    <name type="scientific">Tolypocladium paradoxum</name>
    <dbReference type="NCBI Taxonomy" id="94208"/>
    <lineage>
        <taxon>Eukaryota</taxon>
        <taxon>Fungi</taxon>
        <taxon>Dikarya</taxon>
        <taxon>Ascomycota</taxon>
        <taxon>Pezizomycotina</taxon>
        <taxon>Sordariomycetes</taxon>
        <taxon>Hypocreomycetidae</taxon>
        <taxon>Hypocreales</taxon>
        <taxon>Ophiocordycipitaceae</taxon>
        <taxon>Tolypocladium</taxon>
    </lineage>
</organism>
<accession>A0A2S4L0X9</accession>
<dbReference type="EMBL" id="PKSG01000364">
    <property type="protein sequence ID" value="POR36079.1"/>
    <property type="molecule type" value="Genomic_DNA"/>
</dbReference>
<evidence type="ECO:0000313" key="1">
    <source>
        <dbReference type="EMBL" id="POR36079.1"/>
    </source>
</evidence>
<reference evidence="1 2" key="1">
    <citation type="submission" date="2018-01" db="EMBL/GenBank/DDBJ databases">
        <title>Harnessing the power of phylogenomics to disentangle the directionality and signatures of interkingdom host jumping in the parasitic fungal genus Tolypocladium.</title>
        <authorList>
            <person name="Quandt C.A."/>
            <person name="Patterson W."/>
            <person name="Spatafora J.W."/>
        </authorList>
    </citation>
    <scope>NUCLEOTIDE SEQUENCE [LARGE SCALE GENOMIC DNA]</scope>
    <source>
        <strain evidence="1 2">NRBC 100945</strain>
    </source>
</reference>
<sequence length="77" mass="8770">MAYDHSYIQAHTPADYQFPSHRMADRMSERSGTDSTTGMRLILSDYFLYASPRLINAPVQVSLYIPQSLASTDKLNR</sequence>
<comment type="caution">
    <text evidence="1">The sequence shown here is derived from an EMBL/GenBank/DDBJ whole genome shotgun (WGS) entry which is preliminary data.</text>
</comment>
<evidence type="ECO:0000313" key="2">
    <source>
        <dbReference type="Proteomes" id="UP000237481"/>
    </source>
</evidence>
<proteinExistence type="predicted"/>
<gene>
    <name evidence="1" type="ORF">TPAR_03735</name>
</gene>
<name>A0A2S4L0X9_9HYPO</name>